<dbReference type="InterPro" id="IPR010290">
    <property type="entry name" value="TM_effector"/>
</dbReference>
<feature type="transmembrane region" description="Helical" evidence="7">
    <location>
        <begin position="385"/>
        <end position="405"/>
    </location>
</feature>
<name>A0A3D8LB48_9BACT</name>
<keyword evidence="2" id="KW-0813">Transport</keyword>
<feature type="transmembrane region" description="Helical" evidence="7">
    <location>
        <begin position="229"/>
        <end position="258"/>
    </location>
</feature>
<evidence type="ECO:0000256" key="3">
    <source>
        <dbReference type="ARBA" id="ARBA00022475"/>
    </source>
</evidence>
<evidence type="ECO:0000256" key="4">
    <source>
        <dbReference type="ARBA" id="ARBA00022692"/>
    </source>
</evidence>
<feature type="transmembrane region" description="Helical" evidence="7">
    <location>
        <begin position="85"/>
        <end position="105"/>
    </location>
</feature>
<dbReference type="OrthoDB" id="7283966at2"/>
<dbReference type="AlphaFoldDB" id="A0A3D8LB48"/>
<evidence type="ECO:0000256" key="5">
    <source>
        <dbReference type="ARBA" id="ARBA00022989"/>
    </source>
</evidence>
<sequence length="424" mass="45161">MKEEARSKHDPYAVLRLPEFRLYIVARLCITLAMQIQAVIVGWQIYDIAQDPLSLGLIGLAEAIPSIVVSLYAGYIADTVSRKKIIMVVVTALLFCSAALLYFTLDISNVLAQYGTLPIYLVIFISGIARGFMGPAIFSFMPQLVANKQLYGNAITWSSTTWQAASLAGPAAGGLIYGFAGITAAYTTDAALVLLSLLAFAFIGAKPLPENINPQNLKDSLRSGIKFVFGNQVILSAISLDLFAVLFGGAVALLPIFASDILETGPQGLGFLRAAPAVGSVLMAVLMAYYPIRADAGKKMLWSVAGFGMCIILFGLSTSFWFSLVLLALSGAFDSISVIIRSTLIHTLTPEYMKGRVSSVNNIFVGSSNEIGAFESGFTAKLMGVVPAVLFGGIMTLVVVGVTGLKADKLRTLDLSPEPEMEPA</sequence>
<feature type="transmembrane region" description="Helical" evidence="7">
    <location>
        <begin position="52"/>
        <end position="73"/>
    </location>
</feature>
<dbReference type="PANTHER" id="PTHR23513">
    <property type="entry name" value="INTEGRAL MEMBRANE EFFLUX PROTEIN-RELATED"/>
    <property type="match status" value="1"/>
</dbReference>
<feature type="transmembrane region" description="Helical" evidence="7">
    <location>
        <begin position="304"/>
        <end position="329"/>
    </location>
</feature>
<feature type="transmembrane region" description="Helical" evidence="7">
    <location>
        <begin position="20"/>
        <end position="46"/>
    </location>
</feature>
<dbReference type="Pfam" id="PF05977">
    <property type="entry name" value="MFS_3"/>
    <property type="match status" value="1"/>
</dbReference>
<evidence type="ECO:0000313" key="9">
    <source>
        <dbReference type="EMBL" id="RDV14172.1"/>
    </source>
</evidence>
<keyword evidence="5 7" id="KW-1133">Transmembrane helix</keyword>
<gene>
    <name evidence="9" type="ORF">DXT99_15995</name>
</gene>
<dbReference type="CDD" id="cd06173">
    <property type="entry name" value="MFS_MefA_like"/>
    <property type="match status" value="1"/>
</dbReference>
<keyword evidence="3" id="KW-1003">Cell membrane</keyword>
<keyword evidence="4 7" id="KW-0812">Transmembrane</keyword>
<accession>A0A3D8LB48</accession>
<feature type="transmembrane region" description="Helical" evidence="7">
    <location>
        <begin position="190"/>
        <end position="208"/>
    </location>
</feature>
<dbReference type="GO" id="GO:0005886">
    <property type="term" value="C:plasma membrane"/>
    <property type="evidence" value="ECO:0007669"/>
    <property type="project" value="UniProtKB-SubCell"/>
</dbReference>
<keyword evidence="6 7" id="KW-0472">Membrane</keyword>
<comment type="caution">
    <text evidence="9">The sequence shown here is derived from an EMBL/GenBank/DDBJ whole genome shotgun (WGS) entry which is preliminary data.</text>
</comment>
<dbReference type="PANTHER" id="PTHR23513:SF9">
    <property type="entry name" value="ENTEROBACTIN EXPORTER ENTS"/>
    <property type="match status" value="1"/>
</dbReference>
<dbReference type="Gene3D" id="1.20.1250.20">
    <property type="entry name" value="MFS general substrate transporter like domains"/>
    <property type="match status" value="1"/>
</dbReference>
<dbReference type="GO" id="GO:0022857">
    <property type="term" value="F:transmembrane transporter activity"/>
    <property type="evidence" value="ECO:0007669"/>
    <property type="project" value="InterPro"/>
</dbReference>
<dbReference type="InterPro" id="IPR020846">
    <property type="entry name" value="MFS_dom"/>
</dbReference>
<dbReference type="RefSeq" id="WP_115566684.1">
    <property type="nucleotide sequence ID" value="NZ_QRGR01000018.1"/>
</dbReference>
<dbReference type="SUPFAM" id="SSF103473">
    <property type="entry name" value="MFS general substrate transporter"/>
    <property type="match status" value="1"/>
</dbReference>
<reference evidence="10" key="1">
    <citation type="submission" date="2018-08" db="EMBL/GenBank/DDBJ databases">
        <authorList>
            <person name="Liu Z.-W."/>
            <person name="Du Z.-J."/>
        </authorList>
    </citation>
    <scope>NUCLEOTIDE SEQUENCE [LARGE SCALE GENOMIC DNA]</scope>
    <source>
        <strain evidence="10">H4X</strain>
    </source>
</reference>
<organism evidence="9 10">
    <name type="scientific">Pontibacter diazotrophicus</name>
    <dbReference type="NCBI Taxonomy" id="1400979"/>
    <lineage>
        <taxon>Bacteria</taxon>
        <taxon>Pseudomonadati</taxon>
        <taxon>Bacteroidota</taxon>
        <taxon>Cytophagia</taxon>
        <taxon>Cytophagales</taxon>
        <taxon>Hymenobacteraceae</taxon>
        <taxon>Pontibacter</taxon>
    </lineage>
</organism>
<evidence type="ECO:0000259" key="8">
    <source>
        <dbReference type="PROSITE" id="PS50850"/>
    </source>
</evidence>
<feature type="domain" description="Major facilitator superfamily (MFS) profile" evidence="8">
    <location>
        <begin position="1"/>
        <end position="411"/>
    </location>
</feature>
<evidence type="ECO:0000313" key="10">
    <source>
        <dbReference type="Proteomes" id="UP000256708"/>
    </source>
</evidence>
<dbReference type="InterPro" id="IPR036259">
    <property type="entry name" value="MFS_trans_sf"/>
</dbReference>
<feature type="transmembrane region" description="Helical" evidence="7">
    <location>
        <begin position="270"/>
        <end position="292"/>
    </location>
</feature>
<evidence type="ECO:0000256" key="2">
    <source>
        <dbReference type="ARBA" id="ARBA00022448"/>
    </source>
</evidence>
<evidence type="ECO:0000256" key="7">
    <source>
        <dbReference type="SAM" id="Phobius"/>
    </source>
</evidence>
<feature type="transmembrane region" description="Helical" evidence="7">
    <location>
        <begin position="117"/>
        <end position="141"/>
    </location>
</feature>
<comment type="subcellular location">
    <subcellularLocation>
        <location evidence="1">Cell membrane</location>
        <topology evidence="1">Multi-pass membrane protein</topology>
    </subcellularLocation>
</comment>
<dbReference type="Proteomes" id="UP000256708">
    <property type="component" value="Unassembled WGS sequence"/>
</dbReference>
<dbReference type="EMBL" id="QRGR01000018">
    <property type="protein sequence ID" value="RDV14172.1"/>
    <property type="molecule type" value="Genomic_DNA"/>
</dbReference>
<dbReference type="PROSITE" id="PS50850">
    <property type="entry name" value="MFS"/>
    <property type="match status" value="1"/>
</dbReference>
<feature type="transmembrane region" description="Helical" evidence="7">
    <location>
        <begin position="162"/>
        <end position="184"/>
    </location>
</feature>
<proteinExistence type="predicted"/>
<protein>
    <submittedName>
        <fullName evidence="9">MFS transporter</fullName>
    </submittedName>
</protein>
<keyword evidence="10" id="KW-1185">Reference proteome</keyword>
<evidence type="ECO:0000256" key="6">
    <source>
        <dbReference type="ARBA" id="ARBA00023136"/>
    </source>
</evidence>
<evidence type="ECO:0000256" key="1">
    <source>
        <dbReference type="ARBA" id="ARBA00004651"/>
    </source>
</evidence>